<dbReference type="GO" id="GO:0016301">
    <property type="term" value="F:kinase activity"/>
    <property type="evidence" value="ECO:0007669"/>
    <property type="project" value="UniProtKB-KW"/>
</dbReference>
<gene>
    <name evidence="1" type="primary">mobA</name>
    <name evidence="1" type="ORF">TRFO_11709</name>
</gene>
<dbReference type="InterPro" id="IPR036703">
    <property type="entry name" value="MOB_kinase_act_sf"/>
</dbReference>
<dbReference type="OrthoDB" id="10261121at2759"/>
<protein>
    <submittedName>
        <fullName evidence="1">MOB kinase activator-like 1 A</fullName>
    </submittedName>
</protein>
<dbReference type="GeneID" id="94830895"/>
<comment type="caution">
    <text evidence="1">The sequence shown here is derived from an EMBL/GenBank/DDBJ whole genome shotgun (WGS) entry which is preliminary data.</text>
</comment>
<name>A0A1J4J5T4_9EUKA</name>
<dbReference type="SUPFAM" id="SSF101152">
    <property type="entry name" value="Mob1/phocein"/>
    <property type="match status" value="1"/>
</dbReference>
<sequence>MAPKRRTKNAVMTVMCDKTAKILVKKYSRLENVKGDHLDIDYEKITMEKPANLTNDDWLIVTLVDFLHRVELLYSSCSLFCTSDTCPMFNAGPHYKYFWDDSDSPTPIQVSAPEYFSYLKRFIKRNLQDPNIIPGKSGEKLNEDALSTLKMCYRRLFRILAHLYVCHFQNISSIQEPNVVEIMNTILTHYTKFALAQGMIDLPDLEMLSPVFAAINKDSGNPLCPVYENVKSQ</sequence>
<dbReference type="EMBL" id="MLAK01001393">
    <property type="protein sequence ID" value="OHS93511.1"/>
    <property type="molecule type" value="Genomic_DNA"/>
</dbReference>
<keyword evidence="2" id="KW-1185">Reference proteome</keyword>
<dbReference type="SMART" id="SM01388">
    <property type="entry name" value="Mob1_phocein"/>
    <property type="match status" value="1"/>
</dbReference>
<dbReference type="PANTHER" id="PTHR22599">
    <property type="entry name" value="MPS ONE BINDER KINASE ACTIVATOR-LIKE MOB"/>
    <property type="match status" value="1"/>
</dbReference>
<reference evidence="1" key="1">
    <citation type="submission" date="2016-10" db="EMBL/GenBank/DDBJ databases">
        <authorList>
            <person name="Benchimol M."/>
            <person name="Almeida L.G."/>
            <person name="Vasconcelos A.T."/>
            <person name="Perreira-Neves A."/>
            <person name="Rosa I.A."/>
            <person name="Tasca T."/>
            <person name="Bogo M.R."/>
            <person name="de Souza W."/>
        </authorList>
    </citation>
    <scope>NUCLEOTIDE SEQUENCE [LARGE SCALE GENOMIC DNA]</scope>
    <source>
        <strain evidence="1">K</strain>
    </source>
</reference>
<evidence type="ECO:0000313" key="2">
    <source>
        <dbReference type="Proteomes" id="UP000179807"/>
    </source>
</evidence>
<organism evidence="1 2">
    <name type="scientific">Tritrichomonas foetus</name>
    <dbReference type="NCBI Taxonomy" id="1144522"/>
    <lineage>
        <taxon>Eukaryota</taxon>
        <taxon>Metamonada</taxon>
        <taxon>Parabasalia</taxon>
        <taxon>Tritrichomonadida</taxon>
        <taxon>Tritrichomonadidae</taxon>
        <taxon>Tritrichomonas</taxon>
    </lineage>
</organism>
<dbReference type="Pfam" id="PF03637">
    <property type="entry name" value="Mob1_phocein"/>
    <property type="match status" value="1"/>
</dbReference>
<dbReference type="VEuPathDB" id="TrichDB:TRFO_11709"/>
<evidence type="ECO:0000313" key="1">
    <source>
        <dbReference type="EMBL" id="OHS93511.1"/>
    </source>
</evidence>
<dbReference type="InterPro" id="IPR005301">
    <property type="entry name" value="MOB_kinase_act_fam"/>
</dbReference>
<dbReference type="RefSeq" id="XP_068346648.1">
    <property type="nucleotide sequence ID" value="XM_068496191.1"/>
</dbReference>
<accession>A0A1J4J5T4</accession>
<dbReference type="Gene3D" id="1.20.140.30">
    <property type="entry name" value="MOB kinase activator"/>
    <property type="match status" value="1"/>
</dbReference>
<dbReference type="Proteomes" id="UP000179807">
    <property type="component" value="Unassembled WGS sequence"/>
</dbReference>
<proteinExistence type="predicted"/>
<dbReference type="AlphaFoldDB" id="A0A1J4J5T4"/>